<organism evidence="1 2">
    <name type="scientific">Burkholderia aenigmatica</name>
    <dbReference type="NCBI Taxonomy" id="2015348"/>
    <lineage>
        <taxon>Bacteria</taxon>
        <taxon>Pseudomonadati</taxon>
        <taxon>Pseudomonadota</taxon>
        <taxon>Betaproteobacteria</taxon>
        <taxon>Burkholderiales</taxon>
        <taxon>Burkholderiaceae</taxon>
        <taxon>Burkholderia</taxon>
        <taxon>Burkholderia cepacia complex</taxon>
    </lineage>
</organism>
<dbReference type="Proteomes" id="UP000494261">
    <property type="component" value="Unassembled WGS sequence"/>
</dbReference>
<sequence length="108" mass="11922">MDAELLESLESCLDAARDVDDSLPKPQACEVESNPAIAVRLQWIERQLSTLTSKLKAMQEDMDAGLSMNEMGFADPQEMQELLNDMGIQIAHLKSMCLALVRSLGRGI</sequence>
<dbReference type="RefSeq" id="WP_175026233.1">
    <property type="nucleotide sequence ID" value="NZ_CABVQC010000088.1"/>
</dbReference>
<protein>
    <submittedName>
        <fullName evidence="1">Uncharacterized protein</fullName>
    </submittedName>
</protein>
<accession>A0A6P2SVM9</accession>
<evidence type="ECO:0000313" key="2">
    <source>
        <dbReference type="Proteomes" id="UP000494261"/>
    </source>
</evidence>
<name>A0A6P2SVM9_9BURK</name>
<reference evidence="1 2" key="1">
    <citation type="submission" date="2019-09" db="EMBL/GenBank/DDBJ databases">
        <authorList>
            <person name="Depoorter E."/>
        </authorList>
    </citation>
    <scope>NUCLEOTIDE SEQUENCE [LARGE SCALE GENOMIC DNA]</scope>
    <source>
        <strain evidence="1">LMG 13014</strain>
    </source>
</reference>
<dbReference type="EMBL" id="CABVQC010000088">
    <property type="protein sequence ID" value="VWC49184.1"/>
    <property type="molecule type" value="Genomic_DNA"/>
</dbReference>
<dbReference type="AlphaFoldDB" id="A0A6P2SVM9"/>
<proteinExistence type="predicted"/>
<evidence type="ECO:0000313" key="1">
    <source>
        <dbReference type="EMBL" id="VWC49184.1"/>
    </source>
</evidence>
<gene>
    <name evidence="1" type="ORF">BLA13014_07565</name>
</gene>